<protein>
    <recommendedName>
        <fullName evidence="6">PHD-type domain-containing protein</fullName>
    </recommendedName>
</protein>
<dbReference type="InterPro" id="IPR013083">
    <property type="entry name" value="Znf_RING/FYVE/PHD"/>
</dbReference>
<dbReference type="SMART" id="SM00249">
    <property type="entry name" value="PHD"/>
    <property type="match status" value="1"/>
</dbReference>
<dbReference type="EMBL" id="JAIWYP010000003">
    <property type="protein sequence ID" value="KAH3845723.1"/>
    <property type="molecule type" value="Genomic_DNA"/>
</dbReference>
<dbReference type="InterPro" id="IPR011011">
    <property type="entry name" value="Znf_FYVE_PHD"/>
</dbReference>
<proteinExistence type="predicted"/>
<evidence type="ECO:0000313" key="8">
    <source>
        <dbReference type="Proteomes" id="UP000828390"/>
    </source>
</evidence>
<accession>A0A9D4KTE5</accession>
<feature type="domain" description="PHD-type" evidence="6">
    <location>
        <begin position="58"/>
        <end position="111"/>
    </location>
</feature>
<organism evidence="7 8">
    <name type="scientific">Dreissena polymorpha</name>
    <name type="common">Zebra mussel</name>
    <name type="synonym">Mytilus polymorpha</name>
    <dbReference type="NCBI Taxonomy" id="45954"/>
    <lineage>
        <taxon>Eukaryota</taxon>
        <taxon>Metazoa</taxon>
        <taxon>Spiralia</taxon>
        <taxon>Lophotrochozoa</taxon>
        <taxon>Mollusca</taxon>
        <taxon>Bivalvia</taxon>
        <taxon>Autobranchia</taxon>
        <taxon>Heteroconchia</taxon>
        <taxon>Euheterodonta</taxon>
        <taxon>Imparidentia</taxon>
        <taxon>Neoheterodontei</taxon>
        <taxon>Myida</taxon>
        <taxon>Dreissenoidea</taxon>
        <taxon>Dreissenidae</taxon>
        <taxon>Dreissena</taxon>
    </lineage>
</organism>
<dbReference type="SUPFAM" id="SSF57903">
    <property type="entry name" value="FYVE/PHD zinc finger"/>
    <property type="match status" value="1"/>
</dbReference>
<evidence type="ECO:0000256" key="5">
    <source>
        <dbReference type="SAM" id="MobiDB-lite"/>
    </source>
</evidence>
<dbReference type="InterPro" id="IPR001965">
    <property type="entry name" value="Znf_PHD"/>
</dbReference>
<dbReference type="Proteomes" id="UP000828390">
    <property type="component" value="Unassembled WGS sequence"/>
</dbReference>
<keyword evidence="1" id="KW-0479">Metal-binding</keyword>
<dbReference type="InterPro" id="IPR019787">
    <property type="entry name" value="Znf_PHD-finger"/>
</dbReference>
<evidence type="ECO:0000256" key="1">
    <source>
        <dbReference type="ARBA" id="ARBA00022723"/>
    </source>
</evidence>
<dbReference type="PROSITE" id="PS50016">
    <property type="entry name" value="ZF_PHD_2"/>
    <property type="match status" value="1"/>
</dbReference>
<name>A0A9D4KTE5_DREPO</name>
<evidence type="ECO:0000256" key="4">
    <source>
        <dbReference type="PROSITE-ProRule" id="PRU00146"/>
    </source>
</evidence>
<keyword evidence="8" id="KW-1185">Reference proteome</keyword>
<dbReference type="InterPro" id="IPR019786">
    <property type="entry name" value="Zinc_finger_PHD-type_CS"/>
</dbReference>
<sequence length="111" mass="12710">MAHRKQIKVSKSSEKAKTHKKQTTQSFEPMDASVKSPMLPLQADLEPEPPPGPSNLQSDICKKCQWADGKLWIQCDSCNSWLHRKCEGLQNETKWKNYSKDGTEWNCTDCE</sequence>
<feature type="region of interest" description="Disordered" evidence="5">
    <location>
        <begin position="1"/>
        <end position="56"/>
    </location>
</feature>
<reference evidence="7" key="2">
    <citation type="submission" date="2020-11" db="EMBL/GenBank/DDBJ databases">
        <authorList>
            <person name="McCartney M.A."/>
            <person name="Auch B."/>
            <person name="Kono T."/>
            <person name="Mallez S."/>
            <person name="Becker A."/>
            <person name="Gohl D.M."/>
            <person name="Silverstein K.A.T."/>
            <person name="Koren S."/>
            <person name="Bechman K.B."/>
            <person name="Herman A."/>
            <person name="Abrahante J.E."/>
            <person name="Garbe J."/>
        </authorList>
    </citation>
    <scope>NUCLEOTIDE SEQUENCE</scope>
    <source>
        <strain evidence="7">Duluth1</strain>
        <tissue evidence="7">Whole animal</tissue>
    </source>
</reference>
<gene>
    <name evidence="7" type="ORF">DPMN_088006</name>
</gene>
<dbReference type="GO" id="GO:0008270">
    <property type="term" value="F:zinc ion binding"/>
    <property type="evidence" value="ECO:0007669"/>
    <property type="project" value="UniProtKB-KW"/>
</dbReference>
<evidence type="ECO:0000256" key="2">
    <source>
        <dbReference type="ARBA" id="ARBA00022771"/>
    </source>
</evidence>
<evidence type="ECO:0000256" key="3">
    <source>
        <dbReference type="ARBA" id="ARBA00022833"/>
    </source>
</evidence>
<dbReference type="Gene3D" id="3.30.40.10">
    <property type="entry name" value="Zinc/RING finger domain, C3HC4 (zinc finger)"/>
    <property type="match status" value="1"/>
</dbReference>
<evidence type="ECO:0000313" key="7">
    <source>
        <dbReference type="EMBL" id="KAH3845723.1"/>
    </source>
</evidence>
<comment type="caution">
    <text evidence="7">The sequence shown here is derived from an EMBL/GenBank/DDBJ whole genome shotgun (WGS) entry which is preliminary data.</text>
</comment>
<reference evidence="7" key="1">
    <citation type="journal article" date="2019" name="bioRxiv">
        <title>The Genome of the Zebra Mussel, Dreissena polymorpha: A Resource for Invasive Species Research.</title>
        <authorList>
            <person name="McCartney M.A."/>
            <person name="Auch B."/>
            <person name="Kono T."/>
            <person name="Mallez S."/>
            <person name="Zhang Y."/>
            <person name="Obille A."/>
            <person name="Becker A."/>
            <person name="Abrahante J.E."/>
            <person name="Garbe J."/>
            <person name="Badalamenti J.P."/>
            <person name="Herman A."/>
            <person name="Mangelson H."/>
            <person name="Liachko I."/>
            <person name="Sullivan S."/>
            <person name="Sone E.D."/>
            <person name="Koren S."/>
            <person name="Silverstein K.A.T."/>
            <person name="Beckman K.B."/>
            <person name="Gohl D.M."/>
        </authorList>
    </citation>
    <scope>NUCLEOTIDE SEQUENCE</scope>
    <source>
        <strain evidence="7">Duluth1</strain>
        <tissue evidence="7">Whole animal</tissue>
    </source>
</reference>
<dbReference type="PROSITE" id="PS01359">
    <property type="entry name" value="ZF_PHD_1"/>
    <property type="match status" value="1"/>
</dbReference>
<keyword evidence="2 4" id="KW-0863">Zinc-finger</keyword>
<dbReference type="AlphaFoldDB" id="A0A9D4KTE5"/>
<evidence type="ECO:0000259" key="6">
    <source>
        <dbReference type="PROSITE" id="PS50016"/>
    </source>
</evidence>
<keyword evidence="3" id="KW-0862">Zinc</keyword>
<dbReference type="Pfam" id="PF00628">
    <property type="entry name" value="PHD"/>
    <property type="match status" value="1"/>
</dbReference>